<evidence type="ECO:0000313" key="3">
    <source>
        <dbReference type="Proteomes" id="UP001182556"/>
    </source>
</evidence>
<dbReference type="AlphaFoldDB" id="A0AAD9CZ31"/>
<name>A0AAD9CZ31_PAPLA</name>
<feature type="compositionally biased region" description="Basic and acidic residues" evidence="1">
    <location>
        <begin position="52"/>
        <end position="76"/>
    </location>
</feature>
<keyword evidence="3" id="KW-1185">Reference proteome</keyword>
<feature type="region of interest" description="Disordered" evidence="1">
    <location>
        <begin position="129"/>
        <end position="156"/>
    </location>
</feature>
<dbReference type="Proteomes" id="UP001182556">
    <property type="component" value="Unassembled WGS sequence"/>
</dbReference>
<dbReference type="EMBL" id="JAODAN010000010">
    <property type="protein sequence ID" value="KAK1921756.1"/>
    <property type="molecule type" value="Genomic_DNA"/>
</dbReference>
<proteinExistence type="predicted"/>
<comment type="caution">
    <text evidence="2">The sequence shown here is derived from an EMBL/GenBank/DDBJ whole genome shotgun (WGS) entry which is preliminary data.</text>
</comment>
<accession>A0AAD9CZ31</accession>
<gene>
    <name evidence="2" type="ORF">DB88DRAFT_474891</name>
</gene>
<feature type="region of interest" description="Disordered" evidence="1">
    <location>
        <begin position="197"/>
        <end position="217"/>
    </location>
</feature>
<evidence type="ECO:0000313" key="2">
    <source>
        <dbReference type="EMBL" id="KAK1921756.1"/>
    </source>
</evidence>
<feature type="region of interest" description="Disordered" evidence="1">
    <location>
        <begin position="1"/>
        <end position="90"/>
    </location>
</feature>
<feature type="compositionally biased region" description="Polar residues" evidence="1">
    <location>
        <begin position="198"/>
        <end position="207"/>
    </location>
</feature>
<sequence length="318" mass="34816">MEEAHRALAPSVAIASPAQNLPTSLETTRTEETLNSEDSLDPVPFTRTQRLGAREHQHPIDRKNTDVRKHPLGERQRHSRNQPVDPYRPLIPSPLATAPRITRAMSAPSTAAKRPLRDGLDRAEQLVEPSHHGLGLRANPPPSTSPCHRDHNHTGSSIATYRVPTAPLGAWPEAHESSQDGQTRAPAPIAPLLRGKNDQATQRSEPTINAPIAPRKPTTITPSFAPHVTPLAPSLSVDAPSPRRYLSDPLNTARLAWETLYIGLRRDGLFGWIDRVAWERGALAGYTSDEVETIETLAAMRAVKELTGVSGVPHRICF</sequence>
<organism evidence="2 3">
    <name type="scientific">Papiliotrema laurentii</name>
    <name type="common">Cryptococcus laurentii</name>
    <dbReference type="NCBI Taxonomy" id="5418"/>
    <lineage>
        <taxon>Eukaryota</taxon>
        <taxon>Fungi</taxon>
        <taxon>Dikarya</taxon>
        <taxon>Basidiomycota</taxon>
        <taxon>Agaricomycotina</taxon>
        <taxon>Tremellomycetes</taxon>
        <taxon>Tremellales</taxon>
        <taxon>Rhynchogastremaceae</taxon>
        <taxon>Papiliotrema</taxon>
    </lineage>
</organism>
<protein>
    <submittedName>
        <fullName evidence="2">Uncharacterized protein</fullName>
    </submittedName>
</protein>
<evidence type="ECO:0000256" key="1">
    <source>
        <dbReference type="SAM" id="MobiDB-lite"/>
    </source>
</evidence>
<reference evidence="2" key="1">
    <citation type="submission" date="2023-02" db="EMBL/GenBank/DDBJ databases">
        <title>Identification and recombinant expression of a fungal hydrolase from Papiliotrema laurentii that hydrolyzes apple cutin and clears colloidal polyester polyurethane.</title>
        <authorList>
            <consortium name="DOE Joint Genome Institute"/>
            <person name="Roman V.A."/>
            <person name="Bojanowski C."/>
            <person name="Crable B.R."/>
            <person name="Wagner D.N."/>
            <person name="Hung C.S."/>
            <person name="Nadeau L.J."/>
            <person name="Schratz L."/>
            <person name="Haridas S."/>
            <person name="Pangilinan J."/>
            <person name="Lipzen A."/>
            <person name="Na H."/>
            <person name="Yan M."/>
            <person name="Ng V."/>
            <person name="Grigoriev I.V."/>
            <person name="Spatafora J.W."/>
            <person name="Barlow D."/>
            <person name="Biffinger J."/>
            <person name="Kelley-Loughnane N."/>
            <person name="Varaljay V.A."/>
            <person name="Crookes-Goodson W.J."/>
        </authorList>
    </citation>
    <scope>NUCLEOTIDE SEQUENCE</scope>
    <source>
        <strain evidence="2">5307AH</strain>
    </source>
</reference>